<proteinExistence type="predicted"/>
<keyword evidence="2 4" id="KW-0808">Transferase</keyword>
<evidence type="ECO:0000256" key="2">
    <source>
        <dbReference type="ARBA" id="ARBA00022679"/>
    </source>
</evidence>
<keyword evidence="4" id="KW-0032">Aminotransferase</keyword>
<dbReference type="SUPFAM" id="SSF53383">
    <property type="entry name" value="PLP-dependent transferases"/>
    <property type="match status" value="1"/>
</dbReference>
<dbReference type="InterPro" id="IPR004839">
    <property type="entry name" value="Aminotransferase_I/II_large"/>
</dbReference>
<dbReference type="Gene3D" id="3.40.640.10">
    <property type="entry name" value="Type I PLP-dependent aspartate aminotransferase-like (Major domain)"/>
    <property type="match status" value="1"/>
</dbReference>
<dbReference type="PANTHER" id="PTHR13693">
    <property type="entry name" value="CLASS II AMINOTRANSFERASE/8-AMINO-7-OXONONANOATE SYNTHASE"/>
    <property type="match status" value="1"/>
</dbReference>
<dbReference type="GO" id="GO:0030170">
    <property type="term" value="F:pyridoxal phosphate binding"/>
    <property type="evidence" value="ECO:0007669"/>
    <property type="project" value="InterPro"/>
</dbReference>
<feature type="domain" description="Aminotransferase class I/classII large" evidence="3">
    <location>
        <begin position="40"/>
        <end position="397"/>
    </location>
</feature>
<dbReference type="Gene3D" id="3.90.1150.10">
    <property type="entry name" value="Aspartate Aminotransferase, domain 1"/>
    <property type="match status" value="1"/>
</dbReference>
<dbReference type="InterPro" id="IPR050087">
    <property type="entry name" value="AON_synthase_class-II"/>
</dbReference>
<name>A0A833JD89_9BACT</name>
<comment type="caution">
    <text evidence="4">The sequence shown here is derived from an EMBL/GenBank/DDBJ whole genome shotgun (WGS) entry which is preliminary data.</text>
</comment>
<dbReference type="InterPro" id="IPR015421">
    <property type="entry name" value="PyrdxlP-dep_Trfase_major"/>
</dbReference>
<dbReference type="InterPro" id="IPR015424">
    <property type="entry name" value="PyrdxlP-dep_Trfase"/>
</dbReference>
<evidence type="ECO:0000259" key="3">
    <source>
        <dbReference type="Pfam" id="PF00155"/>
    </source>
</evidence>
<dbReference type="AlphaFoldDB" id="A0A833JD89"/>
<reference evidence="4 5" key="1">
    <citation type="submission" date="2019-10" db="EMBL/GenBank/DDBJ databases">
        <title>New genus of Silvanigrellaceae.</title>
        <authorList>
            <person name="Pitt A."/>
            <person name="Hahn M.W."/>
        </authorList>
    </citation>
    <scope>NUCLEOTIDE SEQUENCE [LARGE SCALE GENOMIC DNA]</scope>
    <source>
        <strain evidence="4 5">33A1-SZDP</strain>
    </source>
</reference>
<evidence type="ECO:0000313" key="5">
    <source>
        <dbReference type="Proteomes" id="UP000442694"/>
    </source>
</evidence>
<dbReference type="RefSeq" id="WP_152213898.1">
    <property type="nucleotide sequence ID" value="NZ_WFLN01000010.1"/>
</dbReference>
<sequence length="398" mass="45341">MSIEYLNSCWQKANAALKDSQNFRKPILYFRNNREQNIRLDFSTNDYLGIRHDARIIESGYCAAMRNGAGTASSRMVLQTDDNLLELEDYFSKSIGLAYSLYFSSGFMANIALFDALSTFMFDEENLSQELFVDHRCHASIYLGFRNSKIKSTIFRHLDFENLEQKLKQSSARAKIIVIESLFSMDGDYFDAVQLNHICEKYNANIIIDETHSIGLQRAGSYLAEHIFLKKYIIAIVSGCGKALGVAGGFISTDYHELKLRIMQKAKPLIYSTAAPPFVVGALLQSLKIIFSDEGDCKRIKLIENIEYLKNKILCLIENNKKFCLNINDLKVHRSHIFPIIFGENLLVLNKVSELLKCGILVKEIRPPSVPRGTARLRVILRSDHSKRDIDELLENIV</sequence>
<dbReference type="InterPro" id="IPR015422">
    <property type="entry name" value="PyrdxlP-dep_Trfase_small"/>
</dbReference>
<evidence type="ECO:0000256" key="1">
    <source>
        <dbReference type="ARBA" id="ARBA00001933"/>
    </source>
</evidence>
<dbReference type="EMBL" id="WFLN01000010">
    <property type="protein sequence ID" value="KAB8028077.1"/>
    <property type="molecule type" value="Genomic_DNA"/>
</dbReference>
<dbReference type="Proteomes" id="UP000442694">
    <property type="component" value="Unassembled WGS sequence"/>
</dbReference>
<accession>A0A833JD89</accession>
<dbReference type="GO" id="GO:0008483">
    <property type="term" value="F:transaminase activity"/>
    <property type="evidence" value="ECO:0007669"/>
    <property type="project" value="UniProtKB-KW"/>
</dbReference>
<organism evidence="4 5">
    <name type="scientific">Fluviispira multicolorata</name>
    <dbReference type="NCBI Taxonomy" id="2654512"/>
    <lineage>
        <taxon>Bacteria</taxon>
        <taxon>Pseudomonadati</taxon>
        <taxon>Bdellovibrionota</taxon>
        <taxon>Oligoflexia</taxon>
        <taxon>Silvanigrellales</taxon>
        <taxon>Silvanigrellaceae</taxon>
        <taxon>Fluviispira</taxon>
    </lineage>
</organism>
<protein>
    <submittedName>
        <fullName evidence="4">Aminotransferase class I/II-fold pyridoxal phosphate-dependent enzyme</fullName>
    </submittedName>
</protein>
<keyword evidence="5" id="KW-1185">Reference proteome</keyword>
<dbReference type="Pfam" id="PF00155">
    <property type="entry name" value="Aminotran_1_2"/>
    <property type="match status" value="1"/>
</dbReference>
<comment type="cofactor">
    <cofactor evidence="1">
        <name>pyridoxal 5'-phosphate</name>
        <dbReference type="ChEBI" id="CHEBI:597326"/>
    </cofactor>
</comment>
<gene>
    <name evidence="4" type="ORF">GCL57_13580</name>
</gene>
<evidence type="ECO:0000313" key="4">
    <source>
        <dbReference type="EMBL" id="KAB8028077.1"/>
    </source>
</evidence>